<dbReference type="GO" id="GO:0051301">
    <property type="term" value="P:cell division"/>
    <property type="evidence" value="ECO:0007669"/>
    <property type="project" value="UniProtKB-KW"/>
</dbReference>
<protein>
    <submittedName>
        <fullName evidence="11">Uncharacterized protein</fullName>
    </submittedName>
</protein>
<dbReference type="GO" id="GO:0070652">
    <property type="term" value="C:HAUS complex"/>
    <property type="evidence" value="ECO:0007669"/>
    <property type="project" value="InterPro"/>
</dbReference>
<proteinExistence type="inferred from homology"/>
<keyword evidence="4" id="KW-0132">Cell division</keyword>
<evidence type="ECO:0000256" key="1">
    <source>
        <dbReference type="ARBA" id="ARBA00004186"/>
    </source>
</evidence>
<evidence type="ECO:0000256" key="3">
    <source>
        <dbReference type="ARBA" id="ARBA00022490"/>
    </source>
</evidence>
<evidence type="ECO:0000256" key="2">
    <source>
        <dbReference type="ARBA" id="ARBA00005479"/>
    </source>
</evidence>
<feature type="region of interest" description="Disordered" evidence="10">
    <location>
        <begin position="29"/>
        <end position="58"/>
    </location>
</feature>
<keyword evidence="12" id="KW-1185">Reference proteome</keyword>
<evidence type="ECO:0000256" key="7">
    <source>
        <dbReference type="ARBA" id="ARBA00023054"/>
    </source>
</evidence>
<dbReference type="Gene3D" id="1.20.58.60">
    <property type="match status" value="1"/>
</dbReference>
<dbReference type="GO" id="GO:0005874">
    <property type="term" value="C:microtubule"/>
    <property type="evidence" value="ECO:0007669"/>
    <property type="project" value="UniProtKB-KW"/>
</dbReference>
<sequence length="161" mass="19308">MTDLVLKERRAEWTLRKHKKVLEDMERKREGLEKSLSSMQDLLSQLQTSETEQKEDLDEWKRNTDMLQQKGQEYEERLEQLDNLYTPEMDEIRVEVIAEIEEEVRQLSKVVKEKEKTLKGFQDLPPDITLARLKLDEKKHYLQELVNRKHELLESIAGQMQ</sequence>
<comment type="similarity">
    <text evidence="2">Belongs to the HAUS1 family.</text>
</comment>
<reference evidence="11" key="1">
    <citation type="submission" date="2020-05" db="EMBL/GenBank/DDBJ databases">
        <title>Phylogenomic resolution of chytrid fungi.</title>
        <authorList>
            <person name="Stajich J.E."/>
            <person name="Amses K."/>
            <person name="Simmons R."/>
            <person name="Seto K."/>
            <person name="Myers J."/>
            <person name="Bonds A."/>
            <person name="Quandt C.A."/>
            <person name="Barry K."/>
            <person name="Liu P."/>
            <person name="Grigoriev I."/>
            <person name="Longcore J.E."/>
            <person name="James T.Y."/>
        </authorList>
    </citation>
    <scope>NUCLEOTIDE SEQUENCE</scope>
    <source>
        <strain evidence="11">JEL0318</strain>
    </source>
</reference>
<dbReference type="Pfam" id="PF25762">
    <property type="entry name" value="HAUS1"/>
    <property type="match status" value="1"/>
</dbReference>
<dbReference type="Proteomes" id="UP001212841">
    <property type="component" value="Unassembled WGS sequence"/>
</dbReference>
<evidence type="ECO:0000256" key="8">
    <source>
        <dbReference type="ARBA" id="ARBA00023212"/>
    </source>
</evidence>
<dbReference type="GO" id="GO:0051225">
    <property type="term" value="P:spindle assembly"/>
    <property type="evidence" value="ECO:0007669"/>
    <property type="project" value="InterPro"/>
</dbReference>
<dbReference type="PANTHER" id="PTHR31570">
    <property type="entry name" value="HAUS AUGMIN-LIKE COMPLEX SUBUNIT 1"/>
    <property type="match status" value="1"/>
</dbReference>
<feature type="compositionally biased region" description="Low complexity" evidence="10">
    <location>
        <begin position="35"/>
        <end position="47"/>
    </location>
</feature>
<keyword evidence="6" id="KW-0498">Mitosis</keyword>
<dbReference type="GO" id="GO:0005819">
    <property type="term" value="C:spindle"/>
    <property type="evidence" value="ECO:0007669"/>
    <property type="project" value="UniProtKB-SubCell"/>
</dbReference>
<evidence type="ECO:0000256" key="10">
    <source>
        <dbReference type="SAM" id="MobiDB-lite"/>
    </source>
</evidence>
<accession>A0AAD5SGS6</accession>
<evidence type="ECO:0000256" key="5">
    <source>
        <dbReference type="ARBA" id="ARBA00022701"/>
    </source>
</evidence>
<dbReference type="EMBL" id="JADGJD010000141">
    <property type="protein sequence ID" value="KAJ3054371.1"/>
    <property type="molecule type" value="Genomic_DNA"/>
</dbReference>
<name>A0AAD5SGS6_9FUNG</name>
<keyword evidence="8" id="KW-0206">Cytoskeleton</keyword>
<dbReference type="AlphaFoldDB" id="A0AAD5SGS6"/>
<evidence type="ECO:0000313" key="12">
    <source>
        <dbReference type="Proteomes" id="UP001212841"/>
    </source>
</evidence>
<keyword evidence="7" id="KW-0175">Coiled coil</keyword>
<keyword evidence="3" id="KW-0963">Cytoplasm</keyword>
<comment type="caution">
    <text evidence="11">The sequence shown here is derived from an EMBL/GenBank/DDBJ whole genome shotgun (WGS) entry which is preliminary data.</text>
</comment>
<organism evidence="11 12">
    <name type="scientific">Rhizophlyctis rosea</name>
    <dbReference type="NCBI Taxonomy" id="64517"/>
    <lineage>
        <taxon>Eukaryota</taxon>
        <taxon>Fungi</taxon>
        <taxon>Fungi incertae sedis</taxon>
        <taxon>Chytridiomycota</taxon>
        <taxon>Chytridiomycota incertae sedis</taxon>
        <taxon>Chytridiomycetes</taxon>
        <taxon>Rhizophlyctidales</taxon>
        <taxon>Rhizophlyctidaceae</taxon>
        <taxon>Rhizophlyctis</taxon>
    </lineage>
</organism>
<keyword evidence="5" id="KW-0493">Microtubule</keyword>
<gene>
    <name evidence="11" type="ORF">HK097_001980</name>
</gene>
<evidence type="ECO:0000256" key="9">
    <source>
        <dbReference type="ARBA" id="ARBA00023306"/>
    </source>
</evidence>
<evidence type="ECO:0000256" key="6">
    <source>
        <dbReference type="ARBA" id="ARBA00022776"/>
    </source>
</evidence>
<comment type="subcellular location">
    <subcellularLocation>
        <location evidence="1">Cytoplasm</location>
        <location evidence="1">Cytoskeleton</location>
        <location evidence="1">Spindle</location>
    </subcellularLocation>
</comment>
<evidence type="ECO:0000313" key="11">
    <source>
        <dbReference type="EMBL" id="KAJ3054371.1"/>
    </source>
</evidence>
<dbReference type="PANTHER" id="PTHR31570:SF1">
    <property type="entry name" value="HAUS AUGMIN-LIKE COMPLEX SUBUNIT 1"/>
    <property type="match status" value="1"/>
</dbReference>
<keyword evidence="9" id="KW-0131">Cell cycle</keyword>
<evidence type="ECO:0000256" key="4">
    <source>
        <dbReference type="ARBA" id="ARBA00022618"/>
    </source>
</evidence>
<dbReference type="InterPro" id="IPR026243">
    <property type="entry name" value="HAUS1"/>
</dbReference>
<dbReference type="GO" id="GO:0005829">
    <property type="term" value="C:cytosol"/>
    <property type="evidence" value="ECO:0007669"/>
    <property type="project" value="TreeGrafter"/>
</dbReference>